<dbReference type="AlphaFoldDB" id="A0A2Z4IM25"/>
<proteinExistence type="predicted"/>
<name>A0A2Z4IM25_9BACT</name>
<evidence type="ECO:0008006" key="3">
    <source>
        <dbReference type="Google" id="ProtNLM"/>
    </source>
</evidence>
<organism evidence="1 2">
    <name type="scientific">Echinicola strongylocentroti</name>
    <dbReference type="NCBI Taxonomy" id="1795355"/>
    <lineage>
        <taxon>Bacteria</taxon>
        <taxon>Pseudomonadati</taxon>
        <taxon>Bacteroidota</taxon>
        <taxon>Cytophagia</taxon>
        <taxon>Cytophagales</taxon>
        <taxon>Cyclobacteriaceae</taxon>
        <taxon>Echinicola</taxon>
    </lineage>
</organism>
<gene>
    <name evidence="1" type="ORF">DN752_19625</name>
</gene>
<dbReference type="EMBL" id="CP030041">
    <property type="protein sequence ID" value="AWW32172.1"/>
    <property type="molecule type" value="Genomic_DNA"/>
</dbReference>
<reference evidence="1 2" key="1">
    <citation type="submission" date="2018-06" db="EMBL/GenBank/DDBJ databases">
        <title>Echinicola strongylocentroti sp. nov., isolated from a sea urchin Strongylocentrotus intermedius.</title>
        <authorList>
            <person name="Bae S.S."/>
        </authorList>
    </citation>
    <scope>NUCLEOTIDE SEQUENCE [LARGE SCALE GENOMIC DNA]</scope>
    <source>
        <strain evidence="1 2">MEBiC08714</strain>
    </source>
</reference>
<dbReference type="OrthoDB" id="9808939at2"/>
<evidence type="ECO:0000313" key="2">
    <source>
        <dbReference type="Proteomes" id="UP000248688"/>
    </source>
</evidence>
<dbReference type="Gene3D" id="3.30.2000.30">
    <property type="match status" value="1"/>
</dbReference>
<dbReference type="Pfam" id="PF11367">
    <property type="entry name" value="Tail_completion_gp17"/>
    <property type="match status" value="1"/>
</dbReference>
<protein>
    <recommendedName>
        <fullName evidence="3">DUF3168 domain-containing protein</fullName>
    </recommendedName>
</protein>
<sequence length="163" mass="18440">MKHSLWKSWEQNTISIGLSLKTDGHISRSPLQGRTMIGNSIYALLMANPVVDTYVSDRIYPVQAPQRDMGNLIIYGIAGTKPEETKQGPSKEDWVMVDIVVYSKDYDEMHTIAKAVREALDYQNGTIAGNEISNIVFEDYSDSWQTDRECYEGLLQFTVISKP</sequence>
<dbReference type="Proteomes" id="UP000248688">
    <property type="component" value="Chromosome"/>
</dbReference>
<keyword evidence="2" id="KW-1185">Reference proteome</keyword>
<evidence type="ECO:0000313" key="1">
    <source>
        <dbReference type="EMBL" id="AWW32172.1"/>
    </source>
</evidence>
<dbReference type="KEGG" id="est:DN752_19625"/>
<accession>A0A2Z4IM25</accession>
<dbReference type="InterPro" id="IPR053745">
    <property type="entry name" value="Viral_Tail_Comp_sf"/>
</dbReference>
<dbReference type="InterPro" id="IPR021508">
    <property type="entry name" value="Gp17-like"/>
</dbReference>